<name>T0ZAM4_9ZZZZ</name>
<dbReference type="GO" id="GO:0005886">
    <property type="term" value="C:plasma membrane"/>
    <property type="evidence" value="ECO:0007669"/>
    <property type="project" value="TreeGrafter"/>
</dbReference>
<dbReference type="InterPro" id="IPR005828">
    <property type="entry name" value="MFS_sugar_transport-like"/>
</dbReference>
<sequence>MDNAPLNSKHWYTVLTAGMGFFTDAYDLFIIGTVTALLTPIFHLSLAELSLLNSISLLASVIGALLFGRLMDVFGRKAIYGTEMALLVIGALASAFTGDFLALFLCRIVVGIGVGGDYATSAVITSEYSNRPNRGRLVGTVFAMQGFGLLAGPLFASLLLGTGVPAGIAWRIMLAFGAVPAISVIYLRRRIKETPRYSLAIKGDLAATADAVKWTTGQSVAVQPEVTGNGARGRGPSITSRVFVKRLIGTAGCWMLMDVAFYGNGVSSQIILKALFGKASL</sequence>
<evidence type="ECO:0000256" key="1">
    <source>
        <dbReference type="ARBA" id="ARBA00004141"/>
    </source>
</evidence>
<proteinExistence type="predicted"/>
<reference evidence="7" key="1">
    <citation type="submission" date="2013-08" db="EMBL/GenBank/DDBJ databases">
        <authorList>
            <person name="Mendez C."/>
            <person name="Richter M."/>
            <person name="Ferrer M."/>
            <person name="Sanchez J."/>
        </authorList>
    </citation>
    <scope>NUCLEOTIDE SEQUENCE</scope>
</reference>
<feature type="non-terminal residue" evidence="7">
    <location>
        <position position="281"/>
    </location>
</feature>
<comment type="caution">
    <text evidence="7">The sequence shown here is derived from an EMBL/GenBank/DDBJ whole genome shotgun (WGS) entry which is preliminary data.</text>
</comment>
<evidence type="ECO:0000256" key="4">
    <source>
        <dbReference type="ARBA" id="ARBA00023136"/>
    </source>
</evidence>
<evidence type="ECO:0000256" key="2">
    <source>
        <dbReference type="ARBA" id="ARBA00022692"/>
    </source>
</evidence>
<reference evidence="7" key="2">
    <citation type="journal article" date="2014" name="ISME J.">
        <title>Microbial stratification in low pH oxic and suboxic macroscopic growths along an acid mine drainage.</title>
        <authorList>
            <person name="Mendez-Garcia C."/>
            <person name="Mesa V."/>
            <person name="Sprenger R.R."/>
            <person name="Richter M."/>
            <person name="Diez M.S."/>
            <person name="Solano J."/>
            <person name="Bargiela R."/>
            <person name="Golyshina O.V."/>
            <person name="Manteca A."/>
            <person name="Ramos J.L."/>
            <person name="Gallego J.R."/>
            <person name="Llorente I."/>
            <person name="Martins Dos Santos V.A."/>
            <person name="Jensen O.N."/>
            <person name="Pelaez A.I."/>
            <person name="Sanchez J."/>
            <person name="Ferrer M."/>
        </authorList>
    </citation>
    <scope>NUCLEOTIDE SEQUENCE</scope>
</reference>
<dbReference type="InterPro" id="IPR005829">
    <property type="entry name" value="Sugar_transporter_CS"/>
</dbReference>
<keyword evidence="3 5" id="KW-1133">Transmembrane helix</keyword>
<dbReference type="Gene3D" id="1.20.1250.20">
    <property type="entry name" value="MFS general substrate transporter like domains"/>
    <property type="match status" value="1"/>
</dbReference>
<feature type="transmembrane region" description="Helical" evidence="5">
    <location>
        <begin position="137"/>
        <end position="156"/>
    </location>
</feature>
<feature type="transmembrane region" description="Helical" evidence="5">
    <location>
        <begin position="50"/>
        <end position="71"/>
    </location>
</feature>
<keyword evidence="4 5" id="KW-0472">Membrane</keyword>
<feature type="transmembrane region" description="Helical" evidence="5">
    <location>
        <begin position="12"/>
        <end position="38"/>
    </location>
</feature>
<dbReference type="PANTHER" id="PTHR23508:SF10">
    <property type="entry name" value="CARBOXYLIC ACID TRANSPORTER PROTEIN HOMOLOG"/>
    <property type="match status" value="1"/>
</dbReference>
<gene>
    <name evidence="7" type="ORF">B1B_13248</name>
</gene>
<dbReference type="InterPro" id="IPR036259">
    <property type="entry name" value="MFS_trans_sf"/>
</dbReference>
<dbReference type="AlphaFoldDB" id="T0ZAM4"/>
<feature type="transmembrane region" description="Helical" evidence="5">
    <location>
        <begin position="168"/>
        <end position="187"/>
    </location>
</feature>
<dbReference type="Pfam" id="PF00083">
    <property type="entry name" value="Sugar_tr"/>
    <property type="match status" value="1"/>
</dbReference>
<accession>T0ZAM4</accession>
<dbReference type="SUPFAM" id="SSF103473">
    <property type="entry name" value="MFS general substrate transporter"/>
    <property type="match status" value="1"/>
</dbReference>
<protein>
    <submittedName>
        <fullName evidence="7">General substrate transporter</fullName>
    </submittedName>
</protein>
<comment type="subcellular location">
    <subcellularLocation>
        <location evidence="1">Membrane</location>
        <topology evidence="1">Multi-pass membrane protein</topology>
    </subcellularLocation>
</comment>
<evidence type="ECO:0000313" key="7">
    <source>
        <dbReference type="EMBL" id="EQD45026.1"/>
    </source>
</evidence>
<evidence type="ECO:0000256" key="5">
    <source>
        <dbReference type="SAM" id="Phobius"/>
    </source>
</evidence>
<feature type="domain" description="Major facilitator superfamily (MFS) profile" evidence="6">
    <location>
        <begin position="13"/>
        <end position="281"/>
    </location>
</feature>
<evidence type="ECO:0000256" key="3">
    <source>
        <dbReference type="ARBA" id="ARBA00022989"/>
    </source>
</evidence>
<evidence type="ECO:0000259" key="6">
    <source>
        <dbReference type="PROSITE" id="PS50850"/>
    </source>
</evidence>
<dbReference type="GO" id="GO:0046943">
    <property type="term" value="F:carboxylic acid transmembrane transporter activity"/>
    <property type="evidence" value="ECO:0007669"/>
    <property type="project" value="TreeGrafter"/>
</dbReference>
<organism evidence="7">
    <name type="scientific">mine drainage metagenome</name>
    <dbReference type="NCBI Taxonomy" id="410659"/>
    <lineage>
        <taxon>unclassified sequences</taxon>
        <taxon>metagenomes</taxon>
        <taxon>ecological metagenomes</taxon>
    </lineage>
</organism>
<keyword evidence="2 5" id="KW-0812">Transmembrane</keyword>
<dbReference type="PANTHER" id="PTHR23508">
    <property type="entry name" value="CARBOXYLIC ACID TRANSPORTER PROTEIN HOMOLOG"/>
    <property type="match status" value="1"/>
</dbReference>
<dbReference type="EMBL" id="AUZY01008717">
    <property type="protein sequence ID" value="EQD45026.1"/>
    <property type="molecule type" value="Genomic_DNA"/>
</dbReference>
<dbReference type="InterPro" id="IPR020846">
    <property type="entry name" value="MFS_dom"/>
</dbReference>
<dbReference type="PROSITE" id="PS00217">
    <property type="entry name" value="SUGAR_TRANSPORT_2"/>
    <property type="match status" value="1"/>
</dbReference>
<dbReference type="PROSITE" id="PS50850">
    <property type="entry name" value="MFS"/>
    <property type="match status" value="1"/>
</dbReference>